<evidence type="ECO:0000256" key="8">
    <source>
        <dbReference type="ARBA" id="ARBA00025431"/>
    </source>
</evidence>
<evidence type="ECO:0000313" key="11">
    <source>
        <dbReference type="Proteomes" id="UP000270261"/>
    </source>
</evidence>
<comment type="domain">
    <text evidence="9">The C-terminal region contains a putative helix-turn-helix (HTH) motif, suggesting that this region may bind DNA.</text>
</comment>
<evidence type="ECO:0000256" key="5">
    <source>
        <dbReference type="ARBA" id="ARBA00023157"/>
    </source>
</evidence>
<comment type="subunit">
    <text evidence="9">Homodimer; disulfide-linked. Forms a heterohexamer composed of two FlhC and four FlhD subunits. Each FlhC binds a FlhD dimer, forming a heterotrimer, and a hexamer assembles by dimerization of two heterotrimers.</text>
</comment>
<organism evidence="10 11">
    <name type="scientific">Lautropia dentalis</name>
    <dbReference type="NCBI Taxonomy" id="2490857"/>
    <lineage>
        <taxon>Bacteria</taxon>
        <taxon>Pseudomonadati</taxon>
        <taxon>Pseudomonadota</taxon>
        <taxon>Betaproteobacteria</taxon>
        <taxon>Burkholderiales</taxon>
        <taxon>Burkholderiaceae</taxon>
        <taxon>Lautropia</taxon>
    </lineage>
</organism>
<dbReference type="SUPFAM" id="SSF63592">
    <property type="entry name" value="Flagellar transcriptional activator FlhD"/>
    <property type="match status" value="1"/>
</dbReference>
<evidence type="ECO:0000256" key="3">
    <source>
        <dbReference type="ARBA" id="ARBA00023015"/>
    </source>
</evidence>
<dbReference type="EMBL" id="RRUE01000001">
    <property type="protein sequence ID" value="RRN45155.1"/>
    <property type="molecule type" value="Genomic_DNA"/>
</dbReference>
<keyword evidence="4 9" id="KW-0238">DNA-binding</keyword>
<keyword evidence="6 9" id="KW-0010">Activator</keyword>
<keyword evidence="10" id="KW-0282">Flagellum</keyword>
<evidence type="ECO:0000256" key="1">
    <source>
        <dbReference type="ARBA" id="ARBA00022490"/>
    </source>
</evidence>
<dbReference type="Pfam" id="PF05247">
    <property type="entry name" value="FlhD"/>
    <property type="match status" value="1"/>
</dbReference>
<dbReference type="GO" id="GO:0045893">
    <property type="term" value="P:positive regulation of DNA-templated transcription"/>
    <property type="evidence" value="ECO:0007669"/>
    <property type="project" value="InterPro"/>
</dbReference>
<keyword evidence="10" id="KW-0969">Cilium</keyword>
<reference evidence="10 11" key="1">
    <citation type="submission" date="2018-11" db="EMBL/GenBank/DDBJ databases">
        <title>Genome sequencing of Lautropia sp. KCOM 2505 (= ChDC F240).</title>
        <authorList>
            <person name="Kook J.-K."/>
            <person name="Park S.-N."/>
            <person name="Lim Y.K."/>
        </authorList>
    </citation>
    <scope>NUCLEOTIDE SEQUENCE [LARGE SCALE GENOMIC DNA]</scope>
    <source>
        <strain evidence="10 11">KCOM 2505</strain>
    </source>
</reference>
<accession>A0A426FR51</accession>
<name>A0A426FR51_9BURK</name>
<proteinExistence type="inferred from homology"/>
<dbReference type="Gene3D" id="1.10.4000.10">
    <property type="entry name" value="Flagellar transcriptional activator FlhD"/>
    <property type="match status" value="1"/>
</dbReference>
<comment type="subcellular location">
    <subcellularLocation>
        <location evidence="9">Cytoplasm</location>
    </subcellularLocation>
</comment>
<comment type="caution">
    <text evidence="10">The sequence shown here is derived from an EMBL/GenBank/DDBJ whole genome shotgun (WGS) entry which is preliminary data.</text>
</comment>
<dbReference type="InterPro" id="IPR023559">
    <property type="entry name" value="Flagellar_FlhD"/>
</dbReference>
<feature type="disulfide bond" description="Interchain" evidence="9">
    <location>
        <position position="65"/>
    </location>
</feature>
<evidence type="ECO:0000256" key="4">
    <source>
        <dbReference type="ARBA" id="ARBA00023125"/>
    </source>
</evidence>
<comment type="function">
    <text evidence="8 9">Functions in complex with FlhC as a master transcriptional regulator that regulates transcription of several flagellar and non-flagellar operons by binding to their promoter region. Activates expression of class 2 flagellar genes, including fliA, which is a flagellum-specific sigma factor that turns on the class 3 genes. Also regulates genes whose products function in a variety of physiological pathways.</text>
</comment>
<dbReference type="AlphaFoldDB" id="A0A426FR51"/>
<dbReference type="NCBIfam" id="NF002783">
    <property type="entry name" value="PRK02909.1-1"/>
    <property type="match status" value="1"/>
</dbReference>
<dbReference type="GO" id="GO:0005737">
    <property type="term" value="C:cytoplasm"/>
    <property type="evidence" value="ECO:0007669"/>
    <property type="project" value="UniProtKB-SubCell"/>
</dbReference>
<dbReference type="HAMAP" id="MF_00725">
    <property type="entry name" value="FlhD"/>
    <property type="match status" value="1"/>
</dbReference>
<dbReference type="GO" id="GO:0044780">
    <property type="term" value="P:bacterial-type flagellum assembly"/>
    <property type="evidence" value="ECO:0007669"/>
    <property type="project" value="InterPro"/>
</dbReference>
<keyword evidence="2 9" id="KW-1005">Bacterial flagellum biogenesis</keyword>
<dbReference type="GO" id="GO:0003677">
    <property type="term" value="F:DNA binding"/>
    <property type="evidence" value="ECO:0007669"/>
    <property type="project" value="UniProtKB-UniRule"/>
</dbReference>
<sequence>MNEERILAEIREANLSYLILAQSLIRTDRVQALYRLGLSEEVADLLDQLSPAQMMRMAQGNMLLCRFRFDDALLWQLLVDHGEATGTEEGSERSASRLHAAILRSGRFEETLDERA</sequence>
<evidence type="ECO:0000256" key="2">
    <source>
        <dbReference type="ARBA" id="ARBA00022795"/>
    </source>
</evidence>
<gene>
    <name evidence="9 10" type="primary">flhD</name>
    <name evidence="10" type="ORF">EHV23_02615</name>
</gene>
<dbReference type="InterPro" id="IPR036194">
    <property type="entry name" value="FlhD_sf"/>
</dbReference>
<evidence type="ECO:0000313" key="10">
    <source>
        <dbReference type="EMBL" id="RRN45155.1"/>
    </source>
</evidence>
<keyword evidence="11" id="KW-1185">Reference proteome</keyword>
<keyword evidence="7 9" id="KW-0804">Transcription</keyword>
<keyword evidence="3 9" id="KW-0805">Transcription regulation</keyword>
<dbReference type="GO" id="GO:1902208">
    <property type="term" value="P:regulation of bacterial-type flagellum assembly"/>
    <property type="evidence" value="ECO:0007669"/>
    <property type="project" value="UniProtKB-UniRule"/>
</dbReference>
<comment type="similarity">
    <text evidence="9">Belongs to the FlhD family.</text>
</comment>
<keyword evidence="5 9" id="KW-1015">Disulfide bond</keyword>
<keyword evidence="10" id="KW-0966">Cell projection</keyword>
<protein>
    <recommendedName>
        <fullName evidence="9">Flagellar transcriptional regulator FlhD</fullName>
    </recommendedName>
</protein>
<dbReference type="OrthoDB" id="5298036at2"/>
<dbReference type="RefSeq" id="WP_125094586.1">
    <property type="nucleotide sequence ID" value="NZ_RRUE01000001.1"/>
</dbReference>
<evidence type="ECO:0000256" key="6">
    <source>
        <dbReference type="ARBA" id="ARBA00023159"/>
    </source>
</evidence>
<dbReference type="Proteomes" id="UP000270261">
    <property type="component" value="Unassembled WGS sequence"/>
</dbReference>
<evidence type="ECO:0000256" key="9">
    <source>
        <dbReference type="HAMAP-Rule" id="MF_00725"/>
    </source>
</evidence>
<keyword evidence="1 9" id="KW-0963">Cytoplasm</keyword>
<evidence type="ECO:0000256" key="7">
    <source>
        <dbReference type="ARBA" id="ARBA00023163"/>
    </source>
</evidence>